<dbReference type="STRING" id="1519643.SAMN06295933_2719"/>
<evidence type="ECO:0000313" key="3">
    <source>
        <dbReference type="Proteomes" id="UP000192906"/>
    </source>
</evidence>
<sequence>MSQGKLKLVGANGGANASSTVNAAAIAAANRGAVDGANRVSLKSVFTSLTKNMNAVLSFLIREYGIGSCFKVRCIDIHYATGVSVDTVQRILTKFAYEGFLTKRKIRDGRFQGLEINLKPICNHYQNYILNEASVALATVTGFQSSIVSSFNKSTYSEEALKILAVTDEEIKSKYPSVAGIGFGTDQLRQIVDKRDKYGEHLNMLLMSLEYVNYEIENGGFKDSKGKPVEKTLGYIFQVLLRAGRLSKPEGFKTAEEQAADEVEEQLRAVKEAKKRKIDALYEIWLHDLSDEEREAILQKTNTPSTRYLRHYWDTNIYGQKGGGND</sequence>
<dbReference type="Proteomes" id="UP000192906">
    <property type="component" value="Unassembled WGS sequence"/>
</dbReference>
<accession>A0A1X7E7S7</accession>
<dbReference type="AlphaFoldDB" id="A0A1X7E7S7"/>
<protein>
    <submittedName>
        <fullName evidence="2">Uncharacterized protein</fullName>
    </submittedName>
</protein>
<keyword evidence="1" id="KW-0175">Coiled coil</keyword>
<feature type="coiled-coil region" evidence="1">
    <location>
        <begin position="253"/>
        <end position="280"/>
    </location>
</feature>
<keyword evidence="3" id="KW-1185">Reference proteome</keyword>
<organism evidence="2 3">
    <name type="scientific">Desulfovibrio gilichinskyi</name>
    <dbReference type="NCBI Taxonomy" id="1519643"/>
    <lineage>
        <taxon>Bacteria</taxon>
        <taxon>Pseudomonadati</taxon>
        <taxon>Thermodesulfobacteriota</taxon>
        <taxon>Desulfovibrionia</taxon>
        <taxon>Desulfovibrionales</taxon>
        <taxon>Desulfovibrionaceae</taxon>
        <taxon>Desulfovibrio</taxon>
    </lineage>
</organism>
<gene>
    <name evidence="2" type="ORF">SAMN06295933_2719</name>
</gene>
<name>A0A1X7E7S7_9BACT</name>
<reference evidence="3" key="1">
    <citation type="submission" date="2017-04" db="EMBL/GenBank/DDBJ databases">
        <authorList>
            <person name="Varghese N."/>
            <person name="Submissions S."/>
        </authorList>
    </citation>
    <scope>NUCLEOTIDE SEQUENCE [LARGE SCALE GENOMIC DNA]</scope>
    <source>
        <strain evidence="3">K3S</strain>
    </source>
</reference>
<evidence type="ECO:0000256" key="1">
    <source>
        <dbReference type="SAM" id="Coils"/>
    </source>
</evidence>
<dbReference type="EMBL" id="FWZU01000004">
    <property type="protein sequence ID" value="SMF28533.1"/>
    <property type="molecule type" value="Genomic_DNA"/>
</dbReference>
<dbReference type="RefSeq" id="WP_085103105.1">
    <property type="nucleotide sequence ID" value="NZ_FWZU01000004.1"/>
</dbReference>
<proteinExistence type="predicted"/>
<evidence type="ECO:0000313" key="2">
    <source>
        <dbReference type="EMBL" id="SMF28533.1"/>
    </source>
</evidence>
<dbReference type="OrthoDB" id="5441394at2"/>